<accession>A0A1D1Z190</accession>
<dbReference type="PANTHER" id="PTHR31087">
    <property type="match status" value="1"/>
</dbReference>
<comment type="similarity">
    <text evidence="1">Belongs to the LOR family.</text>
</comment>
<organism evidence="3">
    <name type="scientific">Anthurium amnicola</name>
    <dbReference type="NCBI Taxonomy" id="1678845"/>
    <lineage>
        <taxon>Eukaryota</taxon>
        <taxon>Viridiplantae</taxon>
        <taxon>Streptophyta</taxon>
        <taxon>Embryophyta</taxon>
        <taxon>Tracheophyta</taxon>
        <taxon>Spermatophyta</taxon>
        <taxon>Magnoliopsida</taxon>
        <taxon>Liliopsida</taxon>
        <taxon>Araceae</taxon>
        <taxon>Pothoideae</taxon>
        <taxon>Potheae</taxon>
        <taxon>Anthurium</taxon>
    </lineage>
</organism>
<protein>
    <submittedName>
        <fullName evidence="3">Protein LURP-one-related 11</fullName>
    </submittedName>
</protein>
<dbReference type="InterPro" id="IPR025659">
    <property type="entry name" value="Tubby-like_C"/>
</dbReference>
<dbReference type="EMBL" id="GDJX01007285">
    <property type="protein sequence ID" value="JAT60651.1"/>
    <property type="molecule type" value="Transcribed_RNA"/>
</dbReference>
<dbReference type="Pfam" id="PF04525">
    <property type="entry name" value="LOR"/>
    <property type="match status" value="1"/>
</dbReference>
<name>A0A1D1Z190_9ARAE</name>
<dbReference type="InterPro" id="IPR007612">
    <property type="entry name" value="LOR"/>
</dbReference>
<sequence>MGRVYPQPVAQASSSSSTSPPPTSQREVFTIWMKSLVLNGNGCTVYDSKGRLAYRVDNYDCKRADEVYLMDLPGKVLFKILRRKKLHVLGRWEGYRCSGSEEQLNPSFRVKKPVRIFSRDAPCEVTVFDADSCCYRIDGVVCKSAYKITDVRGELVAEMKRKQTASGVVMGDDVLTLVVKPNSDLPLVMALVVVCGLISHHI</sequence>
<evidence type="ECO:0000256" key="1">
    <source>
        <dbReference type="ARBA" id="ARBA00005437"/>
    </source>
</evidence>
<gene>
    <name evidence="3" type="primary">At3g14260</name>
    <name evidence="3" type="ORF">g.3789</name>
</gene>
<dbReference type="PANTHER" id="PTHR31087:SF25">
    <property type="entry name" value="TRANSLATION INITIATION FACTOR 2B FAMILY PROTEIN, PUTATIVE, EXPRESSED-RELATED"/>
    <property type="match status" value="1"/>
</dbReference>
<feature type="region of interest" description="Disordered" evidence="2">
    <location>
        <begin position="1"/>
        <end position="23"/>
    </location>
</feature>
<evidence type="ECO:0000313" key="3">
    <source>
        <dbReference type="EMBL" id="JAT60651.1"/>
    </source>
</evidence>
<dbReference type="AlphaFoldDB" id="A0A1D1Z190"/>
<dbReference type="Gene3D" id="2.40.160.200">
    <property type="entry name" value="LURP1-related"/>
    <property type="match status" value="1"/>
</dbReference>
<dbReference type="SUPFAM" id="SSF54518">
    <property type="entry name" value="Tubby C-terminal domain-like"/>
    <property type="match status" value="1"/>
</dbReference>
<reference evidence="3" key="1">
    <citation type="submission" date="2015-07" db="EMBL/GenBank/DDBJ databases">
        <title>Transcriptome Assembly of Anthurium amnicola.</title>
        <authorList>
            <person name="Suzuki J."/>
        </authorList>
    </citation>
    <scope>NUCLEOTIDE SEQUENCE</scope>
</reference>
<proteinExistence type="inferred from homology"/>
<evidence type="ECO:0000256" key="2">
    <source>
        <dbReference type="SAM" id="MobiDB-lite"/>
    </source>
</evidence>
<dbReference type="InterPro" id="IPR038595">
    <property type="entry name" value="LOR_sf"/>
</dbReference>